<dbReference type="InterPro" id="IPR028994">
    <property type="entry name" value="Integrin_alpha_N"/>
</dbReference>
<evidence type="ECO:0000259" key="7">
    <source>
        <dbReference type="Pfam" id="PF13448"/>
    </source>
</evidence>
<dbReference type="Pfam" id="PF05345">
    <property type="entry name" value="He_PIG"/>
    <property type="match status" value="1"/>
</dbReference>
<dbReference type="PANTHER" id="PTHR32305:SF15">
    <property type="entry name" value="PROTEIN RHSA-RELATED"/>
    <property type="match status" value="1"/>
</dbReference>
<dbReference type="InterPro" id="IPR015919">
    <property type="entry name" value="Cadherin-like_sf"/>
</dbReference>
<dbReference type="Proteomes" id="UP000663722">
    <property type="component" value="Chromosome"/>
</dbReference>
<protein>
    <submittedName>
        <fullName evidence="8">Dockerin and RHS domains-containing protein, DUF4114</fullName>
    </submittedName>
</protein>
<dbReference type="EMBL" id="CP061800">
    <property type="protein sequence ID" value="QTA89003.1"/>
    <property type="molecule type" value="Genomic_DNA"/>
</dbReference>
<accession>A0A975BNZ3</accession>
<dbReference type="Gene3D" id="1.10.1330.10">
    <property type="entry name" value="Dockerin domain"/>
    <property type="match status" value="1"/>
</dbReference>
<feature type="compositionally biased region" description="Acidic residues" evidence="4">
    <location>
        <begin position="1615"/>
        <end position="1631"/>
    </location>
</feature>
<dbReference type="InterPro" id="IPR003284">
    <property type="entry name" value="Sal_SpvB"/>
</dbReference>
<feature type="region of interest" description="Disordered" evidence="4">
    <location>
        <begin position="422"/>
        <end position="443"/>
    </location>
</feature>
<dbReference type="Gene3D" id="2.130.10.130">
    <property type="entry name" value="Integrin alpha, N-terminal"/>
    <property type="match status" value="1"/>
</dbReference>
<dbReference type="Gene3D" id="2.60.40.10">
    <property type="entry name" value="Immunoglobulins"/>
    <property type="match status" value="1"/>
</dbReference>
<dbReference type="GO" id="GO:0005576">
    <property type="term" value="C:extracellular region"/>
    <property type="evidence" value="ECO:0007669"/>
    <property type="project" value="UniProtKB-SubCell"/>
</dbReference>
<dbReference type="PROSITE" id="PS00018">
    <property type="entry name" value="EF_HAND_1"/>
    <property type="match status" value="2"/>
</dbReference>
<keyword evidence="5" id="KW-0732">Signal</keyword>
<evidence type="ECO:0000313" key="8">
    <source>
        <dbReference type="EMBL" id="QTA89003.1"/>
    </source>
</evidence>
<dbReference type="GO" id="GO:0000272">
    <property type="term" value="P:polysaccharide catabolic process"/>
    <property type="evidence" value="ECO:0007669"/>
    <property type="project" value="InterPro"/>
</dbReference>
<dbReference type="InterPro" id="IPR013783">
    <property type="entry name" value="Ig-like_fold"/>
</dbReference>
<dbReference type="SUPFAM" id="SSF49313">
    <property type="entry name" value="Cadherin-like"/>
    <property type="match status" value="1"/>
</dbReference>
<keyword evidence="9" id="KW-1185">Reference proteome</keyword>
<feature type="domain" description="Insecticide toxin TcdB middle/N-terminal" evidence="6">
    <location>
        <begin position="693"/>
        <end position="820"/>
    </location>
</feature>
<evidence type="ECO:0000256" key="3">
    <source>
        <dbReference type="ARBA" id="ARBA00023026"/>
    </source>
</evidence>
<dbReference type="Gene3D" id="2.180.10.10">
    <property type="entry name" value="RHS repeat-associated core"/>
    <property type="match status" value="2"/>
</dbReference>
<keyword evidence="3" id="KW-0843">Virulence</keyword>
<feature type="signal peptide" evidence="5">
    <location>
        <begin position="1"/>
        <end position="34"/>
    </location>
</feature>
<dbReference type="Pfam" id="PF03534">
    <property type="entry name" value="SpvB"/>
    <property type="match status" value="1"/>
</dbReference>
<feature type="chain" id="PRO_5037262435" evidence="5">
    <location>
        <begin position="35"/>
        <end position="2409"/>
    </location>
</feature>
<dbReference type="InterPro" id="IPR022045">
    <property type="entry name" value="TcdB_toxin_mid/N"/>
</dbReference>
<sequence>MIKKSRKGAKTMFTRTTIIITLLFFAVSISPTHAGDPSPIDLSYKFSGVKAPESPYKNTWGAFQTDLFSGSFGYQYKIEAPPGTNGLAPEISLAYNSHSAKGKSGWVGAGWDIPLSYIQRDIEYTRKDTSDDTFDLYLSGSKHDLVFVPIENQYHTKIESFLKIERRTGAPNENGEYWVVTAKNGTQYRFGYNTDSENKVKTTDPEMTHHYIWRWSLDQITDSNGNCIYLKYTEIPANGEVYLTRIEYNNERKRRIEFILENREDSYLVIDQGSEVRESKRLKEIRITVNGGLVRKYAFSYETNHARNKSLLRAITQFGKDGTTSLPPVKFEYKELNPSFAKTSDWRTPGKKYIRKSEEDGDQKYDTLDINGDGLQDYVKFEDDWDDCDGKGRCWKIWMNQGTGFSSTEQTWYTAQRPEPIGHIRDVHDGSKDRKANNTRSSMMDFNRDGLPDLVRANNENRLTFILNTGNGFGNVESIGNLPTNAWIRNIKRVEVDKYGKPKNAPNVEQAFLDMNGDNLPDLVFRVKISPDDDTFNAWRVYRNTGDNFVEFGVWPVPHTHAWIEDFERSEPEEDGMDTEITTRDMNGDGLTDIVLANEYEWKVYLNSGSHFIDIGKWHFSSHAVWDDDITDVDEDGNVESDLIDINGDGLPDLVKPEKDSTHWPVSLNTGKGFGDAIRWDTPYYKYTRDVKTDDGHVQRDCLDIDGDGVTDIVRRASDTHWDVHSNQAQKIDLLVKITDTLGGTIQVDYASSKRDYYPHNLRLPFSYWVVSSLETDNGMSGPHSNISARRFSYSGGLYDYPTREFRGFATVRETQPDDSVIIHHFHQDEAKKGKAYKTELTDASGMPWSGTVNKWKDSHADGVYTTLLEQKDEHTYDGRRNNPKTVRTAYKDYDQYGNIGLEISYGDVSTGDDDLYAYNKYWLPCALEHRIVDKLKHRVVKSYISGPKLRESFYWYDHLSSCVDKGNLTKEEVWLDTGENPVTAHDYDHYGNRIETVDPEGRITRTEYDPSYHTFPEKIYNAKNQLVTRTYDPGTGNLLEETDPNGFSTRNVYDVFHRKIKEIRPYDTESLPTTEIQYSIDGVPPERVITSKREISGQPGTLDMLQFIDGFGSLIQTKTEYENPANRIAVDVFYDEMGRVERQSNPYLTDNSQEYSAPDTSVPAVVYEYDVPGRPITVINPDQTRIRRKFDHWTVTEWDENNHAASYRFDAQQRLLNVTENNRGESYITRYEYKSTGELVQITDHLNNVTSIEYDSLGRKTYMNDPDMGQWRYEYDKVGNLILQTDARGITTQIKYDLLNRKTLVDYPNDTDIHYTYDLDVIGTLSQVLDSAGLVRYQYDHRLRKTQEDRSVDEYTWTTQWAYDASDRITTQTYPNEEAVAFHYNSQGNLDSIPGIVSKMDYNAGSQVIRKEYANGQSTTYAYNHENQRLEKIHAPGIQDFQYTYDDVGNVRSIADGITGLTEVFAYDDLDRLTHAEDAEYRSTYEYNAVGNLTTETKDGETITYDYGENAGPHAVTGKTTPIPVVGSFALNNGDIYVTMPQVTLNNIAFGDPTEYMVSEDKTFADASWKPYAEAPAFTLSSGYGLKTVYFKVRNADGESRAKSDDIEFLLDTDGDTIPDKYDEDDDNDGIPDTWEKEHDMDPLDPEDAKEDYDGDQLSNFEEYKHGSDILSPDSDGDGWDDYDEVYVYHTDPANHDTDGDGIIDSSDVSPLNPYHYPESEDFAVMSGNFNEGADFRNESSYMLQDRIGRIFTQDLKGEPNIISKEIDHNGGTVVLQDGSARAEFPPGAVSERLTITIKKLEGPATPPPNGGFVLIGSAYEITAEDSEGNPVTVFDEEIEISLKYYPESLGEIDESELKIHYFDEDSGQWIAMQSELNLDNHTVTILTDHLTKFAIFAPEPINKSPEILSEAEDFAYVDEEYIYDVEAEDPEGDMLTFELTEYPAGMSIDPETGLITWTPDSSQVGDHDTEVRVSDGNSFSEQRLTVLVTTSDDDPDSIFTAGIFTVGDDGLVQFDWLYDGGMFEGELGVFSLSGMEAFEPNSPAFIEEAVRRALSDSEEGCIVISDPAEGARFSGLLGGESEDWNEGEYGGLKLFEMKLDDKFATILVPNSTFQELYENPGTGDSHKRPLFSLASSNPEHGMHLGQIADINGSGHAFVYEDMQFVHSDRDYNDLIFQVSGAKGDAPCLDDLIASGVMNPEDDWRRDANDSDDSGELAGEIMQCLEYPRISVTLASDILFVFTVYDSENRECGKEKCTIPDAEYEVGDDGSQRIFLPVSDESDYRVVIRGAENGTCNLTVAGYQGNVDITSETKVSEIGAFQSFKSFISFSEKQTIRFEALTPCMTANGNFYDFDCDGGVDEADINVISSKWNTCEGDIRYDSTLDLDGDGCITILDIMTVINSMNSR</sequence>
<dbReference type="SUPFAM" id="SSF69318">
    <property type="entry name" value="Integrin alpha N-terminal domain"/>
    <property type="match status" value="1"/>
</dbReference>
<gene>
    <name evidence="8" type="ORF">dnm_050480</name>
</gene>
<dbReference type="KEGG" id="dmm:dnm_050480"/>
<dbReference type="Pfam" id="PF12256">
    <property type="entry name" value="TcdB_toxin_midN"/>
    <property type="match status" value="1"/>
</dbReference>
<name>A0A975BNZ3_9BACT</name>
<comment type="subcellular location">
    <subcellularLocation>
        <location evidence="1">Secreted</location>
    </subcellularLocation>
</comment>
<feature type="region of interest" description="Disordered" evidence="4">
    <location>
        <begin position="1615"/>
        <end position="1653"/>
    </location>
</feature>
<dbReference type="GO" id="GO:0005509">
    <property type="term" value="F:calcium ion binding"/>
    <property type="evidence" value="ECO:0007669"/>
    <property type="project" value="InterPro"/>
</dbReference>
<evidence type="ECO:0000256" key="4">
    <source>
        <dbReference type="SAM" id="MobiDB-lite"/>
    </source>
</evidence>
<dbReference type="InterPro" id="IPR036439">
    <property type="entry name" value="Dockerin_dom_sf"/>
</dbReference>
<dbReference type="GO" id="GO:0005737">
    <property type="term" value="C:cytoplasm"/>
    <property type="evidence" value="ECO:0007669"/>
    <property type="project" value="InterPro"/>
</dbReference>
<dbReference type="InterPro" id="IPR050708">
    <property type="entry name" value="T6SS_VgrG/RHS"/>
</dbReference>
<evidence type="ECO:0000256" key="2">
    <source>
        <dbReference type="ARBA" id="ARBA00022525"/>
    </source>
</evidence>
<organism evidence="8 9">
    <name type="scientific">Desulfonema magnum</name>
    <dbReference type="NCBI Taxonomy" id="45655"/>
    <lineage>
        <taxon>Bacteria</taxon>
        <taxon>Pseudomonadati</taxon>
        <taxon>Thermodesulfobacteriota</taxon>
        <taxon>Desulfobacteria</taxon>
        <taxon>Desulfobacterales</taxon>
        <taxon>Desulfococcaceae</taxon>
        <taxon>Desulfonema</taxon>
    </lineage>
</organism>
<reference evidence="8" key="1">
    <citation type="journal article" date="2021" name="Microb. Physiol.">
        <title>Proteogenomic Insights into the Physiology of Marine, Sulfate-Reducing, Filamentous Desulfonema limicola and Desulfonema magnum.</title>
        <authorList>
            <person name="Schnaars V."/>
            <person name="Wohlbrand L."/>
            <person name="Scheve S."/>
            <person name="Hinrichs C."/>
            <person name="Reinhardt R."/>
            <person name="Rabus R."/>
        </authorList>
    </citation>
    <scope>NUCLEOTIDE SEQUENCE</scope>
    <source>
        <strain evidence="8">4be13</strain>
    </source>
</reference>
<proteinExistence type="predicted"/>
<evidence type="ECO:0000259" key="6">
    <source>
        <dbReference type="Pfam" id="PF12256"/>
    </source>
</evidence>
<feature type="compositionally biased region" description="Acidic residues" evidence="4">
    <location>
        <begin position="1644"/>
        <end position="1653"/>
    </location>
</feature>
<dbReference type="GO" id="GO:0016020">
    <property type="term" value="C:membrane"/>
    <property type="evidence" value="ECO:0007669"/>
    <property type="project" value="InterPro"/>
</dbReference>
<evidence type="ECO:0000256" key="5">
    <source>
        <dbReference type="SAM" id="SignalP"/>
    </source>
</evidence>
<dbReference type="Pfam" id="PF13448">
    <property type="entry name" value="DUF4114"/>
    <property type="match status" value="1"/>
</dbReference>
<dbReference type="Gene3D" id="2.60.220.30">
    <property type="match status" value="1"/>
</dbReference>
<dbReference type="InterPro" id="IPR018247">
    <property type="entry name" value="EF_Hand_1_Ca_BS"/>
</dbReference>
<evidence type="ECO:0000313" key="9">
    <source>
        <dbReference type="Proteomes" id="UP000663722"/>
    </source>
</evidence>
<feature type="domain" description="DUF4114" evidence="7">
    <location>
        <begin position="2099"/>
        <end position="2182"/>
    </location>
</feature>
<feature type="compositionally biased region" description="Basic and acidic residues" evidence="4">
    <location>
        <begin position="422"/>
        <end position="436"/>
    </location>
</feature>
<dbReference type="PANTHER" id="PTHR32305">
    <property type="match status" value="1"/>
</dbReference>
<keyword evidence="2" id="KW-0964">Secreted</keyword>
<evidence type="ECO:0000256" key="1">
    <source>
        <dbReference type="ARBA" id="ARBA00004613"/>
    </source>
</evidence>
<dbReference type="InterPro" id="IPR025193">
    <property type="entry name" value="DUF4114"/>
</dbReference>